<evidence type="ECO:0000313" key="1">
    <source>
        <dbReference type="EMBL" id="KAE8301811.1"/>
    </source>
</evidence>
<protein>
    <submittedName>
        <fullName evidence="1">Uncharacterized protein</fullName>
    </submittedName>
</protein>
<gene>
    <name evidence="1" type="ORF">GL50803_0027657</name>
</gene>
<dbReference type="VEuPathDB" id="GiardiaDB:GL50803_27657"/>
<keyword evidence="2" id="KW-1185">Reference proteome</keyword>
<reference evidence="1 2" key="1">
    <citation type="journal article" date="2007" name="Science">
        <title>Genomic minimalism in the early diverging intestinal parasite Giardia lamblia.</title>
        <authorList>
            <person name="Morrison H.G."/>
            <person name="McArthur A.G."/>
            <person name="Gillin F.D."/>
            <person name="Aley S.B."/>
            <person name="Adam R.D."/>
            <person name="Olsen G.J."/>
            <person name="Best A.A."/>
            <person name="Cande W.Z."/>
            <person name="Chen F."/>
            <person name="Cipriano M.J."/>
            <person name="Davids B.J."/>
            <person name="Dawson S.C."/>
            <person name="Elmendorf H.G."/>
            <person name="Hehl A.B."/>
            <person name="Holder M.E."/>
            <person name="Huse S.M."/>
            <person name="Kim U.U."/>
            <person name="Lasek-Nesselquist E."/>
            <person name="Manning G."/>
            <person name="Nigam A."/>
            <person name="Nixon J.E."/>
            <person name="Palm D."/>
            <person name="Passamaneck N.E."/>
            <person name="Prabhu A."/>
            <person name="Reich C.I."/>
            <person name="Reiner D.S."/>
            <person name="Samuelson J."/>
            <person name="Svard S.G."/>
            <person name="Sogin M.L."/>
        </authorList>
    </citation>
    <scope>NUCLEOTIDE SEQUENCE [LARGE SCALE GENOMIC DNA]</scope>
    <source>
        <strain evidence="1 2">WB C6</strain>
    </source>
</reference>
<proteinExistence type="predicted"/>
<dbReference type="EMBL" id="AACB03000005">
    <property type="protein sequence ID" value="KAE8301811.1"/>
    <property type="molecule type" value="Genomic_DNA"/>
</dbReference>
<evidence type="ECO:0000313" key="2">
    <source>
        <dbReference type="Proteomes" id="UP000001548"/>
    </source>
</evidence>
<dbReference type="AlphaFoldDB" id="D3KGG1"/>
<sequence>MTGRVRSPCTSILELEYAFVDAGGQLPCGGVEEEARPSAYGSQCTFADAPSPRTRSCRRSPCAVRLAQLTCGLHPSSHHMVRLEVMLRSTEASSKASRAIGTGSPLGCLALQSAPVYSRVSSTASCCGRRLAGGPGHRSPVWAGSVHFCQPDTPRIPTCLSRDSYGPRVGPSGQAGRVIGAITSFKLFVALEAP</sequence>
<comment type="caution">
    <text evidence="1">The sequence shown here is derived from an EMBL/GenBank/DDBJ whole genome shotgun (WGS) entry which is preliminary data.</text>
</comment>
<dbReference type="Proteomes" id="UP000001548">
    <property type="component" value="Unassembled WGS sequence"/>
</dbReference>
<dbReference type="HOGENOM" id="CLU_1404884_0_0_1"/>
<organism evidence="1 2">
    <name type="scientific">Giardia intestinalis (strain ATCC 50803 / WB clone C6)</name>
    <name type="common">Giardia lamblia</name>
    <dbReference type="NCBI Taxonomy" id="184922"/>
    <lineage>
        <taxon>Eukaryota</taxon>
        <taxon>Metamonada</taxon>
        <taxon>Diplomonadida</taxon>
        <taxon>Hexamitidae</taxon>
        <taxon>Giardiinae</taxon>
        <taxon>Giardia</taxon>
    </lineage>
</organism>
<name>D3KGG1_GIAIC</name>
<accession>D3KGG1</accession>